<feature type="region of interest" description="Disordered" evidence="1">
    <location>
        <begin position="1"/>
        <end position="21"/>
    </location>
</feature>
<name>A0A8H6YQP0_9AGAR</name>
<evidence type="ECO:0000259" key="2">
    <source>
        <dbReference type="PROSITE" id="PS50097"/>
    </source>
</evidence>
<dbReference type="SMART" id="SM00225">
    <property type="entry name" value="BTB"/>
    <property type="match status" value="1"/>
</dbReference>
<dbReference type="PROSITE" id="PS50097">
    <property type="entry name" value="BTB"/>
    <property type="match status" value="1"/>
</dbReference>
<dbReference type="AlphaFoldDB" id="A0A8H6YQP0"/>
<dbReference type="SUPFAM" id="SSF54695">
    <property type="entry name" value="POZ domain"/>
    <property type="match status" value="1"/>
</dbReference>
<evidence type="ECO:0000256" key="1">
    <source>
        <dbReference type="SAM" id="MobiDB-lite"/>
    </source>
</evidence>
<dbReference type="InterPro" id="IPR011333">
    <property type="entry name" value="SKP1/BTB/POZ_sf"/>
</dbReference>
<dbReference type="OrthoDB" id="2799068at2759"/>
<dbReference type="Proteomes" id="UP000620124">
    <property type="component" value="Unassembled WGS sequence"/>
</dbReference>
<gene>
    <name evidence="3" type="ORF">MVEN_00420800</name>
</gene>
<dbReference type="EMBL" id="JACAZI010000003">
    <property type="protein sequence ID" value="KAF7365478.1"/>
    <property type="molecule type" value="Genomic_DNA"/>
</dbReference>
<keyword evidence="4" id="KW-1185">Reference proteome</keyword>
<dbReference type="Gene3D" id="3.30.710.10">
    <property type="entry name" value="Potassium Channel Kv1.1, Chain A"/>
    <property type="match status" value="1"/>
</dbReference>
<sequence length="322" mass="37066">MNSAPPTKRRRTDDPDPPESPLVRSTEYWFDDGNIILQVESTQFRLTKGMLSMHSNVFRDMFMIPLPPDQPTIENCPVVTLSGDTPEDWNHLLGVMFPRSLLQGKPTAGLLAGVLRLSKKYDIPLFREDCIWRLKAEFPSTLKEHDKFLSWAFIRDESDILFPLASLAREIGLHSILPVIYYRIVASTGENGYMNMVLDETAPGFSTVDRLACMRGYIKLLDLQSQTTMSWLDVKKIPVGVCQQRPDCRKQMHKIIRDLHGAQRLEISAIHEWVSDWDTDLCELCTKEALKIFQDGRKECWNKLPSVFGLPEWDELKRLDLE</sequence>
<dbReference type="InterPro" id="IPR000210">
    <property type="entry name" value="BTB/POZ_dom"/>
</dbReference>
<reference evidence="3" key="1">
    <citation type="submission" date="2020-05" db="EMBL/GenBank/DDBJ databases">
        <title>Mycena genomes resolve the evolution of fungal bioluminescence.</title>
        <authorList>
            <person name="Tsai I.J."/>
        </authorList>
    </citation>
    <scope>NUCLEOTIDE SEQUENCE</scope>
    <source>
        <strain evidence="3">CCC161011</strain>
    </source>
</reference>
<feature type="domain" description="BTB" evidence="2">
    <location>
        <begin position="33"/>
        <end position="105"/>
    </location>
</feature>
<protein>
    <submittedName>
        <fullName evidence="3">BTB domain-containing protein</fullName>
    </submittedName>
</protein>
<dbReference type="Pfam" id="PF00651">
    <property type="entry name" value="BTB"/>
    <property type="match status" value="1"/>
</dbReference>
<organism evidence="3 4">
    <name type="scientific">Mycena venus</name>
    <dbReference type="NCBI Taxonomy" id="2733690"/>
    <lineage>
        <taxon>Eukaryota</taxon>
        <taxon>Fungi</taxon>
        <taxon>Dikarya</taxon>
        <taxon>Basidiomycota</taxon>
        <taxon>Agaricomycotina</taxon>
        <taxon>Agaricomycetes</taxon>
        <taxon>Agaricomycetidae</taxon>
        <taxon>Agaricales</taxon>
        <taxon>Marasmiineae</taxon>
        <taxon>Mycenaceae</taxon>
        <taxon>Mycena</taxon>
    </lineage>
</organism>
<proteinExistence type="predicted"/>
<comment type="caution">
    <text evidence="3">The sequence shown here is derived from an EMBL/GenBank/DDBJ whole genome shotgun (WGS) entry which is preliminary data.</text>
</comment>
<evidence type="ECO:0000313" key="3">
    <source>
        <dbReference type="EMBL" id="KAF7365478.1"/>
    </source>
</evidence>
<evidence type="ECO:0000313" key="4">
    <source>
        <dbReference type="Proteomes" id="UP000620124"/>
    </source>
</evidence>
<accession>A0A8H6YQP0</accession>